<keyword evidence="1" id="KW-0812">Transmembrane</keyword>
<feature type="transmembrane region" description="Helical" evidence="1">
    <location>
        <begin position="51"/>
        <end position="70"/>
    </location>
</feature>
<sequence length="125" mass="14191">MPSDVSAKVGFFDHLASHVADFASRAWFFSCCVLLVLLWAPLIIFFDFDTWQLIINTPTTIITFLMVALLQNTQSRNEKAVQHKLNAMADALSHLMNHVGEDSEDLRKQKDELRRAVGLEDRESA</sequence>
<keyword evidence="1" id="KW-0472">Membrane</keyword>
<proteinExistence type="predicted"/>
<keyword evidence="1" id="KW-1133">Transmembrane helix</keyword>
<evidence type="ECO:0000256" key="1">
    <source>
        <dbReference type="SAM" id="Phobius"/>
    </source>
</evidence>
<dbReference type="InterPro" id="IPR007251">
    <property type="entry name" value="Iron_permease_Fet4"/>
</dbReference>
<gene>
    <name evidence="2" type="ORF">EIW28_16470</name>
</gene>
<dbReference type="GO" id="GO:0055085">
    <property type="term" value="P:transmembrane transport"/>
    <property type="evidence" value="ECO:0007669"/>
    <property type="project" value="InterPro"/>
</dbReference>
<evidence type="ECO:0000313" key="2">
    <source>
        <dbReference type="EMBL" id="RRR98750.1"/>
    </source>
</evidence>
<dbReference type="OrthoDB" id="119761at2"/>
<dbReference type="AlphaFoldDB" id="A0A426UWQ6"/>
<feature type="transmembrane region" description="Helical" evidence="1">
    <location>
        <begin position="26"/>
        <end position="45"/>
    </location>
</feature>
<dbReference type="EMBL" id="RSEB01000004">
    <property type="protein sequence ID" value="RRR98750.1"/>
    <property type="molecule type" value="Genomic_DNA"/>
</dbReference>
<evidence type="ECO:0008006" key="4">
    <source>
        <dbReference type="Google" id="ProtNLM"/>
    </source>
</evidence>
<reference evidence="2 3" key="1">
    <citation type="submission" date="2018-12" db="EMBL/GenBank/DDBJ databases">
        <title>Glycomyces sp. YIM 121974 draft genome.</title>
        <authorList>
            <person name="Li Q."/>
        </authorList>
    </citation>
    <scope>NUCLEOTIDE SEQUENCE [LARGE SCALE GENOMIC DNA]</scope>
    <source>
        <strain evidence="2 3">YIM 121974</strain>
    </source>
</reference>
<dbReference type="Pfam" id="PF04120">
    <property type="entry name" value="Iron_permease"/>
    <property type="match status" value="1"/>
</dbReference>
<accession>A0A426UWQ6</accession>
<dbReference type="Proteomes" id="UP000277256">
    <property type="component" value="Unassembled WGS sequence"/>
</dbReference>
<name>A0A426UWQ6_9ACTN</name>
<organism evidence="2 3">
    <name type="scientific">Glycomyces terrestris</name>
    <dbReference type="NCBI Taxonomy" id="2493553"/>
    <lineage>
        <taxon>Bacteria</taxon>
        <taxon>Bacillati</taxon>
        <taxon>Actinomycetota</taxon>
        <taxon>Actinomycetes</taxon>
        <taxon>Glycomycetales</taxon>
        <taxon>Glycomycetaceae</taxon>
        <taxon>Glycomyces</taxon>
    </lineage>
</organism>
<keyword evidence="3" id="KW-1185">Reference proteome</keyword>
<comment type="caution">
    <text evidence="2">The sequence shown here is derived from an EMBL/GenBank/DDBJ whole genome shotgun (WGS) entry which is preliminary data.</text>
</comment>
<protein>
    <recommendedName>
        <fullName evidence="4">Low affinity iron permease family protein</fullName>
    </recommendedName>
</protein>
<evidence type="ECO:0000313" key="3">
    <source>
        <dbReference type="Proteomes" id="UP000277256"/>
    </source>
</evidence>